<proteinExistence type="predicted"/>
<accession>A0A2G9GP78</accession>
<sequence>MPDPLFGYLFFPFPFLFWTHIWNINIFPLVSFSVPAYSNSLLIHAIGDGSTSTAEIRRHTREILLEFSVFSSQVLRAELPVCGISNRNLDW</sequence>
<organism evidence="2 3">
    <name type="scientific">Handroanthus impetiginosus</name>
    <dbReference type="NCBI Taxonomy" id="429701"/>
    <lineage>
        <taxon>Eukaryota</taxon>
        <taxon>Viridiplantae</taxon>
        <taxon>Streptophyta</taxon>
        <taxon>Embryophyta</taxon>
        <taxon>Tracheophyta</taxon>
        <taxon>Spermatophyta</taxon>
        <taxon>Magnoliopsida</taxon>
        <taxon>eudicotyledons</taxon>
        <taxon>Gunneridae</taxon>
        <taxon>Pentapetalae</taxon>
        <taxon>asterids</taxon>
        <taxon>lamiids</taxon>
        <taxon>Lamiales</taxon>
        <taxon>Bignoniaceae</taxon>
        <taxon>Crescentiina</taxon>
        <taxon>Tabebuia alliance</taxon>
        <taxon>Handroanthus</taxon>
    </lineage>
</organism>
<evidence type="ECO:0000313" key="2">
    <source>
        <dbReference type="EMBL" id="PIN07058.1"/>
    </source>
</evidence>
<keyword evidence="1" id="KW-0812">Transmembrane</keyword>
<dbReference type="EMBL" id="NKXS01004233">
    <property type="protein sequence ID" value="PIN07058.1"/>
    <property type="molecule type" value="Genomic_DNA"/>
</dbReference>
<keyword evidence="1" id="KW-0472">Membrane</keyword>
<evidence type="ECO:0000256" key="1">
    <source>
        <dbReference type="SAM" id="Phobius"/>
    </source>
</evidence>
<name>A0A2G9GP78_9LAMI</name>
<comment type="caution">
    <text evidence="2">The sequence shown here is derived from an EMBL/GenBank/DDBJ whole genome shotgun (WGS) entry which is preliminary data.</text>
</comment>
<dbReference type="AlphaFoldDB" id="A0A2G9GP78"/>
<keyword evidence="1" id="KW-1133">Transmembrane helix</keyword>
<evidence type="ECO:0000313" key="3">
    <source>
        <dbReference type="Proteomes" id="UP000231279"/>
    </source>
</evidence>
<gene>
    <name evidence="2" type="ORF">CDL12_20386</name>
</gene>
<feature type="transmembrane region" description="Helical" evidence="1">
    <location>
        <begin position="6"/>
        <end position="30"/>
    </location>
</feature>
<reference evidence="3" key="1">
    <citation type="journal article" date="2018" name="Gigascience">
        <title>Genome assembly of the Pink Ipe (Handroanthus impetiginosus, Bignoniaceae), a highly valued, ecologically keystone Neotropical timber forest tree.</title>
        <authorList>
            <person name="Silva-Junior O.B."/>
            <person name="Grattapaglia D."/>
            <person name="Novaes E."/>
            <person name="Collevatti R.G."/>
        </authorList>
    </citation>
    <scope>NUCLEOTIDE SEQUENCE [LARGE SCALE GENOMIC DNA]</scope>
    <source>
        <strain evidence="3">cv. UFG-1</strain>
    </source>
</reference>
<protein>
    <submittedName>
        <fullName evidence="2">Uncharacterized protein</fullName>
    </submittedName>
</protein>
<dbReference type="Proteomes" id="UP000231279">
    <property type="component" value="Unassembled WGS sequence"/>
</dbReference>
<keyword evidence="3" id="KW-1185">Reference proteome</keyword>